<comment type="caution">
    <text evidence="1">The sequence shown here is derived from an EMBL/GenBank/DDBJ whole genome shotgun (WGS) entry which is preliminary data.</text>
</comment>
<proteinExistence type="predicted"/>
<sequence length="599" mass="68725">MLSKKDIEELATGAVKRYFNTCNLISPQIQENDKTPDWDGELNLYETKKDIRKNYIGSLRIQVKGKEVSKFKTKETFPIETIFLRNAKNEGFVFFVVEVMPNGDNKIFYKKMAPIEIRGLLATINKQQKTRSMPFEPLSMDKSWTEAELKAFLSDCIKQKSFASKNPFSIEDVKNVHDYQWGFTFQGKKNNLLKDFLGGFKSFLYLKTKEDVEIPIGNGLMNIFMPELAIKKEESVYIGNDIVASNYVLTYTKESVSYKLENLFLLKSEQKPPSTKRISTLEILADTTDEQIKAYEVYKLLIDYGSIKFGDTEITINASNKNVLLSTINKQLSNLSIHQAVLNALNITTPINYKVFTEKDDFSMHQLYKAFIENKAIGLTNPQGIFKISIANINVLLVCQSDNRGKFYLDNAFTSSIEVIQNNDITPFRVPIFSFLEQKGFVLFDNIPYDRIVEAYNECYIKDSRVLIQANLDLLHILKAYDELKMSDNLKKSKLIIGVAQSLAEWLLENERDNSMIAIHQLNILQIIKRQRNFTESEVNLLLQLSQNDSDMVKAGAFLLLDKLDVAQFVIQQFPEDVKARFMNFPIAIFAKVPNCCNN</sequence>
<organism evidence="1 2">
    <name type="scientific">Bacteroides stercoris</name>
    <dbReference type="NCBI Taxonomy" id="46506"/>
    <lineage>
        <taxon>Bacteria</taxon>
        <taxon>Pseudomonadati</taxon>
        <taxon>Bacteroidota</taxon>
        <taxon>Bacteroidia</taxon>
        <taxon>Bacteroidales</taxon>
        <taxon>Bacteroidaceae</taxon>
        <taxon>Bacteroides</taxon>
    </lineage>
</organism>
<dbReference type="Proteomes" id="UP000283482">
    <property type="component" value="Unassembled WGS sequence"/>
</dbReference>
<dbReference type="AlphaFoldDB" id="A0A413UVE2"/>
<gene>
    <name evidence="1" type="ORF">DW889_15835</name>
</gene>
<accession>A0A413UVE2</accession>
<evidence type="ECO:0000313" key="1">
    <source>
        <dbReference type="EMBL" id="RHB23876.1"/>
    </source>
</evidence>
<evidence type="ECO:0008006" key="3">
    <source>
        <dbReference type="Google" id="ProtNLM"/>
    </source>
</evidence>
<dbReference type="EMBL" id="QSGN01000058">
    <property type="protein sequence ID" value="RHB23876.1"/>
    <property type="molecule type" value="Genomic_DNA"/>
</dbReference>
<name>A0A413UVE2_BACSE</name>
<evidence type="ECO:0000313" key="2">
    <source>
        <dbReference type="Proteomes" id="UP000283482"/>
    </source>
</evidence>
<reference evidence="1 2" key="1">
    <citation type="submission" date="2018-08" db="EMBL/GenBank/DDBJ databases">
        <title>A genome reference for cultivated species of the human gut microbiota.</title>
        <authorList>
            <person name="Zou Y."/>
            <person name="Xue W."/>
            <person name="Luo G."/>
        </authorList>
    </citation>
    <scope>NUCLEOTIDE SEQUENCE [LARGE SCALE GENOMIC DNA]</scope>
    <source>
        <strain evidence="1 2">AM40-34</strain>
    </source>
</reference>
<dbReference type="RefSeq" id="WP_117907801.1">
    <property type="nucleotide sequence ID" value="NZ_AP031449.1"/>
</dbReference>
<protein>
    <recommendedName>
        <fullName evidence="3">DUF4365 domain-containing protein</fullName>
    </recommendedName>
</protein>